<evidence type="ECO:0000256" key="1">
    <source>
        <dbReference type="ARBA" id="ARBA00006484"/>
    </source>
</evidence>
<evidence type="ECO:0000259" key="4">
    <source>
        <dbReference type="SMART" id="SM00822"/>
    </source>
</evidence>
<sequence>MNKAVRKVVIVTGASRGIGAAVCKVLLEGNANVVGISRSALQDSRELSDLAHSHSEAFRYLSLDVAAEAAASKIVEFGLSAFGRLDAVIHNAGLLDPISKIATADIAAWKKCFDVNFFAGLGLIQAAMPHLRANHGRIVLVSSGAAANAYKGWSAYCTSKAACNMLVAGLGLEEEDVVSVALRPGVVDTEMQKQIREGGKEAMGEVDHDRFVQFKDSGKLLSPDVPGYVIAKLALHAEKELSGQFISWDDARLSSFRKP</sequence>
<dbReference type="STRING" id="109895.A0A507E4E0"/>
<dbReference type="Pfam" id="PF00106">
    <property type="entry name" value="adh_short"/>
    <property type="match status" value="1"/>
</dbReference>
<evidence type="ECO:0000313" key="5">
    <source>
        <dbReference type="EMBL" id="TPX58704.1"/>
    </source>
</evidence>
<dbReference type="PRINTS" id="PR00081">
    <property type="entry name" value="GDHRDH"/>
</dbReference>
<proteinExistence type="inferred from homology"/>
<dbReference type="InterPro" id="IPR057326">
    <property type="entry name" value="KR_dom"/>
</dbReference>
<evidence type="ECO:0000256" key="3">
    <source>
        <dbReference type="ARBA" id="ARBA00023002"/>
    </source>
</evidence>
<dbReference type="AlphaFoldDB" id="A0A507E4E0"/>
<dbReference type="SMART" id="SM00822">
    <property type="entry name" value="PKS_KR"/>
    <property type="match status" value="1"/>
</dbReference>
<keyword evidence="3" id="KW-0560">Oxidoreductase</keyword>
<organism evidence="5 6">
    <name type="scientific">Powellomyces hirtus</name>
    <dbReference type="NCBI Taxonomy" id="109895"/>
    <lineage>
        <taxon>Eukaryota</taxon>
        <taxon>Fungi</taxon>
        <taxon>Fungi incertae sedis</taxon>
        <taxon>Chytridiomycota</taxon>
        <taxon>Chytridiomycota incertae sedis</taxon>
        <taxon>Chytridiomycetes</taxon>
        <taxon>Spizellomycetales</taxon>
        <taxon>Powellomycetaceae</taxon>
        <taxon>Powellomyces</taxon>
    </lineage>
</organism>
<keyword evidence="6" id="KW-1185">Reference proteome</keyword>
<dbReference type="FunFam" id="3.40.50.720:FF:000281">
    <property type="entry name" value="Uncharacterized oxidoreductase YIR035C"/>
    <property type="match status" value="1"/>
</dbReference>
<keyword evidence="2" id="KW-0521">NADP</keyword>
<name>A0A507E4E0_9FUNG</name>
<dbReference type="Gene3D" id="3.40.50.720">
    <property type="entry name" value="NAD(P)-binding Rossmann-like Domain"/>
    <property type="match status" value="1"/>
</dbReference>
<protein>
    <recommendedName>
        <fullName evidence="4">Ketoreductase domain-containing protein</fullName>
    </recommendedName>
</protein>
<comment type="similarity">
    <text evidence="1">Belongs to the short-chain dehydrogenases/reductases (SDR) family.</text>
</comment>
<dbReference type="SUPFAM" id="SSF51735">
    <property type="entry name" value="NAD(P)-binding Rossmann-fold domains"/>
    <property type="match status" value="1"/>
</dbReference>
<gene>
    <name evidence="5" type="ORF">PhCBS80983_g02929</name>
</gene>
<dbReference type="InterPro" id="IPR002347">
    <property type="entry name" value="SDR_fam"/>
</dbReference>
<dbReference type="GO" id="GO:0050664">
    <property type="term" value="F:oxidoreductase activity, acting on NAD(P)H, oxygen as acceptor"/>
    <property type="evidence" value="ECO:0007669"/>
    <property type="project" value="TreeGrafter"/>
</dbReference>
<comment type="caution">
    <text evidence="5">The sequence shown here is derived from an EMBL/GenBank/DDBJ whole genome shotgun (WGS) entry which is preliminary data.</text>
</comment>
<dbReference type="PANTHER" id="PTHR43008">
    <property type="entry name" value="BENZIL REDUCTASE"/>
    <property type="match status" value="1"/>
</dbReference>
<reference evidence="5 6" key="1">
    <citation type="journal article" date="2019" name="Sci. Rep.">
        <title>Comparative genomics of chytrid fungi reveal insights into the obligate biotrophic and pathogenic lifestyle of Synchytrium endobioticum.</title>
        <authorList>
            <person name="van de Vossenberg B.T.L.H."/>
            <person name="Warris S."/>
            <person name="Nguyen H.D.T."/>
            <person name="van Gent-Pelzer M.P.E."/>
            <person name="Joly D.L."/>
            <person name="van de Geest H.C."/>
            <person name="Bonants P.J.M."/>
            <person name="Smith D.S."/>
            <person name="Levesque C.A."/>
            <person name="van der Lee T.A.J."/>
        </authorList>
    </citation>
    <scope>NUCLEOTIDE SEQUENCE [LARGE SCALE GENOMIC DNA]</scope>
    <source>
        <strain evidence="5 6">CBS 809.83</strain>
    </source>
</reference>
<evidence type="ECO:0000256" key="2">
    <source>
        <dbReference type="ARBA" id="ARBA00022857"/>
    </source>
</evidence>
<dbReference type="InterPro" id="IPR036291">
    <property type="entry name" value="NAD(P)-bd_dom_sf"/>
</dbReference>
<dbReference type="EMBL" id="QEAQ01000033">
    <property type="protein sequence ID" value="TPX58704.1"/>
    <property type="molecule type" value="Genomic_DNA"/>
</dbReference>
<dbReference type="Proteomes" id="UP000318582">
    <property type="component" value="Unassembled WGS sequence"/>
</dbReference>
<accession>A0A507E4E0</accession>
<dbReference type="PANTHER" id="PTHR43008:SF8">
    <property type="entry name" value="BENZIL REDUCTASE ((S)-BENZOIN FORMING) IRC24"/>
    <property type="match status" value="1"/>
</dbReference>
<feature type="domain" description="Ketoreductase" evidence="4">
    <location>
        <begin position="7"/>
        <end position="190"/>
    </location>
</feature>
<evidence type="ECO:0000313" key="6">
    <source>
        <dbReference type="Proteomes" id="UP000318582"/>
    </source>
</evidence>